<feature type="domain" description="Inosine/uridine-preferring nucleoside hydrolase" evidence="2">
    <location>
        <begin position="27"/>
        <end position="320"/>
    </location>
</feature>
<sequence>MRAFLYIFVFIITNVNSNQNNDRKTKIIIDNDAGGDDAMAIFLALLYEKHFDGPTLVGLTTVNGNTIEDNVCINNQKILKIANRQDVPLYRGSNSSLVITPVSVYFYGKDGLGDCDLYYDDLEPAKEQSAVSALIELSKKYEGSLTVITLGSLTNVALAIKLDPGFLNRLQQLYVAAGHIYSDENSMPEFNAFTDVEAYQVVTQNATPDKLTIIPYSQVMSSLNFSRVWRQEVLGAIETEVMRAQNLFETISLQESDRWQSLDPAAVAVALKPDLVKEYKYSKNSIKTCGDQRGINTNDFVPMQDANVRLIYSINEEEYKKLLLNVLSKHP</sequence>
<name>A0A8S3XUJ4_PARAO</name>
<dbReference type="PANTHER" id="PTHR46190">
    <property type="entry name" value="SI:CH211-201H21.5-RELATED"/>
    <property type="match status" value="1"/>
</dbReference>
<protein>
    <submittedName>
        <fullName evidence="3">(apollo) hypothetical protein</fullName>
    </submittedName>
</protein>
<feature type="chain" id="PRO_5035813099" evidence="1">
    <location>
        <begin position="18"/>
        <end position="331"/>
    </location>
</feature>
<dbReference type="Pfam" id="PF01156">
    <property type="entry name" value="IU_nuc_hydro"/>
    <property type="match status" value="1"/>
</dbReference>
<evidence type="ECO:0000313" key="4">
    <source>
        <dbReference type="Proteomes" id="UP000691718"/>
    </source>
</evidence>
<evidence type="ECO:0000259" key="2">
    <source>
        <dbReference type="Pfam" id="PF01156"/>
    </source>
</evidence>
<evidence type="ECO:0000313" key="3">
    <source>
        <dbReference type="EMBL" id="CAG5036491.1"/>
    </source>
</evidence>
<reference evidence="3" key="1">
    <citation type="submission" date="2021-04" db="EMBL/GenBank/DDBJ databases">
        <authorList>
            <person name="Tunstrom K."/>
        </authorList>
    </citation>
    <scope>NUCLEOTIDE SEQUENCE</scope>
</reference>
<dbReference type="InterPro" id="IPR052775">
    <property type="entry name" value="IUN_hydrolase"/>
</dbReference>
<dbReference type="OrthoDB" id="432381at2759"/>
<gene>
    <name evidence="3" type="ORF">PAPOLLO_LOCUS20852</name>
</gene>
<organism evidence="3 4">
    <name type="scientific">Parnassius apollo</name>
    <name type="common">Apollo butterfly</name>
    <name type="synonym">Papilio apollo</name>
    <dbReference type="NCBI Taxonomy" id="110799"/>
    <lineage>
        <taxon>Eukaryota</taxon>
        <taxon>Metazoa</taxon>
        <taxon>Ecdysozoa</taxon>
        <taxon>Arthropoda</taxon>
        <taxon>Hexapoda</taxon>
        <taxon>Insecta</taxon>
        <taxon>Pterygota</taxon>
        <taxon>Neoptera</taxon>
        <taxon>Endopterygota</taxon>
        <taxon>Lepidoptera</taxon>
        <taxon>Glossata</taxon>
        <taxon>Ditrysia</taxon>
        <taxon>Papilionoidea</taxon>
        <taxon>Papilionidae</taxon>
        <taxon>Parnassiinae</taxon>
        <taxon>Parnassini</taxon>
        <taxon>Parnassius</taxon>
        <taxon>Parnassius</taxon>
    </lineage>
</organism>
<evidence type="ECO:0000256" key="1">
    <source>
        <dbReference type="SAM" id="SignalP"/>
    </source>
</evidence>
<accession>A0A8S3XUJ4</accession>
<dbReference type="InterPro" id="IPR001910">
    <property type="entry name" value="Inosine/uridine_hydrolase_dom"/>
</dbReference>
<keyword evidence="1" id="KW-0732">Signal</keyword>
<feature type="signal peptide" evidence="1">
    <location>
        <begin position="1"/>
        <end position="17"/>
    </location>
</feature>
<comment type="caution">
    <text evidence="3">The sequence shown here is derived from an EMBL/GenBank/DDBJ whole genome shotgun (WGS) entry which is preliminary data.</text>
</comment>
<proteinExistence type="predicted"/>
<dbReference type="AlphaFoldDB" id="A0A8S3XUJ4"/>
<dbReference type="PANTHER" id="PTHR46190:SF1">
    <property type="entry name" value="SI:CH211-201H21.5"/>
    <property type="match status" value="1"/>
</dbReference>
<dbReference type="GO" id="GO:0016799">
    <property type="term" value="F:hydrolase activity, hydrolyzing N-glycosyl compounds"/>
    <property type="evidence" value="ECO:0007669"/>
    <property type="project" value="InterPro"/>
</dbReference>
<keyword evidence="4" id="KW-1185">Reference proteome</keyword>
<dbReference type="EMBL" id="CAJQZP010001288">
    <property type="protein sequence ID" value="CAG5036491.1"/>
    <property type="molecule type" value="Genomic_DNA"/>
</dbReference>
<dbReference type="Proteomes" id="UP000691718">
    <property type="component" value="Unassembled WGS sequence"/>
</dbReference>